<evidence type="ECO:0000256" key="6">
    <source>
        <dbReference type="ARBA" id="ARBA00023136"/>
    </source>
</evidence>
<dbReference type="InterPro" id="IPR010573">
    <property type="entry name" value="MFS_Str1/Tri12-like"/>
</dbReference>
<keyword evidence="5 8" id="KW-1133">Transmembrane helix</keyword>
<dbReference type="GO" id="GO:0022857">
    <property type="term" value="F:transmembrane transporter activity"/>
    <property type="evidence" value="ECO:0007669"/>
    <property type="project" value="InterPro"/>
</dbReference>
<proteinExistence type="inferred from homology"/>
<keyword evidence="6 8" id="KW-0472">Membrane</keyword>
<comment type="similarity">
    <text evidence="2">Belongs to the major facilitator superfamily. TCR/Tet family.</text>
</comment>
<dbReference type="Proteomes" id="UP000027920">
    <property type="component" value="Unassembled WGS sequence"/>
</dbReference>
<dbReference type="InterPro" id="IPR036259">
    <property type="entry name" value="MFS_trans_sf"/>
</dbReference>
<organism evidence="10 11">
    <name type="scientific">Exophiala aquamarina CBS 119918</name>
    <dbReference type="NCBI Taxonomy" id="1182545"/>
    <lineage>
        <taxon>Eukaryota</taxon>
        <taxon>Fungi</taxon>
        <taxon>Dikarya</taxon>
        <taxon>Ascomycota</taxon>
        <taxon>Pezizomycotina</taxon>
        <taxon>Eurotiomycetes</taxon>
        <taxon>Chaetothyriomycetidae</taxon>
        <taxon>Chaetothyriales</taxon>
        <taxon>Herpotrichiellaceae</taxon>
        <taxon>Exophiala</taxon>
    </lineage>
</organism>
<evidence type="ECO:0000256" key="4">
    <source>
        <dbReference type="ARBA" id="ARBA00022692"/>
    </source>
</evidence>
<feature type="domain" description="Major facilitator superfamily (MFS) profile" evidence="9">
    <location>
        <begin position="57"/>
        <end position="573"/>
    </location>
</feature>
<feature type="transmembrane region" description="Helical" evidence="8">
    <location>
        <begin position="422"/>
        <end position="442"/>
    </location>
</feature>
<feature type="transmembrane region" description="Helical" evidence="8">
    <location>
        <begin position="124"/>
        <end position="143"/>
    </location>
</feature>
<feature type="transmembrane region" description="Helical" evidence="8">
    <location>
        <begin position="361"/>
        <end position="384"/>
    </location>
</feature>
<dbReference type="PANTHER" id="PTHR23501:SF102">
    <property type="entry name" value="DRUG TRANSPORTER, PUTATIVE (AFU_ORTHOLOGUE AFUA_3G08530)-RELATED"/>
    <property type="match status" value="1"/>
</dbReference>
<feature type="transmembrane region" description="Helical" evidence="8">
    <location>
        <begin position="149"/>
        <end position="169"/>
    </location>
</feature>
<dbReference type="VEuPathDB" id="FungiDB:A1O9_01503"/>
<dbReference type="SUPFAM" id="SSF103473">
    <property type="entry name" value="MFS general substrate transporter"/>
    <property type="match status" value="1"/>
</dbReference>
<evidence type="ECO:0000256" key="1">
    <source>
        <dbReference type="ARBA" id="ARBA00004141"/>
    </source>
</evidence>
<evidence type="ECO:0000256" key="7">
    <source>
        <dbReference type="SAM" id="MobiDB-lite"/>
    </source>
</evidence>
<dbReference type="PROSITE" id="PS50850">
    <property type="entry name" value="MFS"/>
    <property type="match status" value="1"/>
</dbReference>
<reference evidence="10 11" key="1">
    <citation type="submission" date="2013-03" db="EMBL/GenBank/DDBJ databases">
        <title>The Genome Sequence of Exophiala aquamarina CBS 119918.</title>
        <authorList>
            <consortium name="The Broad Institute Genomics Platform"/>
            <person name="Cuomo C."/>
            <person name="de Hoog S."/>
            <person name="Gorbushina A."/>
            <person name="Walker B."/>
            <person name="Young S.K."/>
            <person name="Zeng Q."/>
            <person name="Gargeya S."/>
            <person name="Fitzgerald M."/>
            <person name="Haas B."/>
            <person name="Abouelleil A."/>
            <person name="Allen A.W."/>
            <person name="Alvarado L."/>
            <person name="Arachchi H.M."/>
            <person name="Berlin A.M."/>
            <person name="Chapman S.B."/>
            <person name="Gainer-Dewar J."/>
            <person name="Goldberg J."/>
            <person name="Griggs A."/>
            <person name="Gujja S."/>
            <person name="Hansen M."/>
            <person name="Howarth C."/>
            <person name="Imamovic A."/>
            <person name="Ireland A."/>
            <person name="Larimer J."/>
            <person name="McCowan C."/>
            <person name="Murphy C."/>
            <person name="Pearson M."/>
            <person name="Poon T.W."/>
            <person name="Priest M."/>
            <person name="Roberts A."/>
            <person name="Saif S."/>
            <person name="Shea T."/>
            <person name="Sisk P."/>
            <person name="Sykes S."/>
            <person name="Wortman J."/>
            <person name="Nusbaum C."/>
            <person name="Birren B."/>
        </authorList>
    </citation>
    <scope>NUCLEOTIDE SEQUENCE [LARGE SCALE GENOMIC DNA]</scope>
    <source>
        <strain evidence="10 11">CBS 119918</strain>
    </source>
</reference>
<feature type="transmembrane region" description="Helical" evidence="8">
    <location>
        <begin position="257"/>
        <end position="277"/>
    </location>
</feature>
<feature type="transmembrane region" description="Helical" evidence="8">
    <location>
        <begin position="94"/>
        <end position="112"/>
    </location>
</feature>
<evidence type="ECO:0000313" key="10">
    <source>
        <dbReference type="EMBL" id="KEF63525.1"/>
    </source>
</evidence>
<feature type="transmembrane region" description="Helical" evidence="8">
    <location>
        <begin position="289"/>
        <end position="306"/>
    </location>
</feature>
<evidence type="ECO:0000313" key="11">
    <source>
        <dbReference type="Proteomes" id="UP000027920"/>
    </source>
</evidence>
<keyword evidence="4 8" id="KW-0812">Transmembrane</keyword>
<sequence>MAHEKSDGAQLEVSEPPRSTARHVRNEHVPTDLDDPHRAALEENPEHAERMTWTTILAVLSLSLSYVCPISCGFVLVTSILVPIATDLDGDVANITWIVGGWSIASSVSFCIAGSASDIFGRRWTIISGEVLAIVGSIVACTAKTTLDVAAGSTIVGFGCGIIFVSYAGIQELVPNKWRGLLGLTELAMTIPWAAAGTLIATSLNTNTAAGWRWCYYIGIIYGVLSMIGTFVFYYPPPRPQYDFEKSRWQEIKEIDYVGFVLFTAGLTILLIGLTWAGSVDHPWNSASTIAPIIVGVVVLIACFIYDFTIPKQPLFPLHLFRQFREFTVLLVVVFVAGAVFYSFSGLLPQGSLYMFTNDPIQIGIIALPNGIAQVIFGGCATIVMGKVGHLKLQVIFFLVVQTVFVAAYAGVVPNNRTGWTAFQFFGMGPFALITLLCYVIAGLNVPLRHLGLASGLIGTFRSAGGSVGNAVFNTILNGVVKDQIPKKLAAVALENDMSLDVLEFLIPATAMNAVGVPGAFATVPGITPAIEEAAATAYKQAYAFAFSRVFYASIPFGILAIVCAVFIKDPSQYLTNHTAVHMVKEVVGSSEPQHVENSNAQYQDSKAPSSSDTDKAS</sequence>
<evidence type="ECO:0000256" key="2">
    <source>
        <dbReference type="ARBA" id="ARBA00007520"/>
    </source>
</evidence>
<feature type="transmembrane region" description="Helical" evidence="8">
    <location>
        <begin position="391"/>
        <end position="410"/>
    </location>
</feature>
<feature type="transmembrane region" description="Helical" evidence="8">
    <location>
        <begin position="216"/>
        <end position="236"/>
    </location>
</feature>
<evidence type="ECO:0000256" key="8">
    <source>
        <dbReference type="SAM" id="Phobius"/>
    </source>
</evidence>
<feature type="region of interest" description="Disordered" evidence="7">
    <location>
        <begin position="592"/>
        <end position="618"/>
    </location>
</feature>
<evidence type="ECO:0000256" key="3">
    <source>
        <dbReference type="ARBA" id="ARBA00022448"/>
    </source>
</evidence>
<dbReference type="RefSeq" id="XP_013266115.1">
    <property type="nucleotide sequence ID" value="XM_013410661.1"/>
</dbReference>
<feature type="transmembrane region" description="Helical" evidence="8">
    <location>
        <begin position="56"/>
        <end position="82"/>
    </location>
</feature>
<comment type="subcellular location">
    <subcellularLocation>
        <location evidence="1">Membrane</location>
        <topology evidence="1">Multi-pass membrane protein</topology>
    </subcellularLocation>
</comment>
<dbReference type="InterPro" id="IPR020846">
    <property type="entry name" value="MFS_dom"/>
</dbReference>
<keyword evidence="11" id="KW-1185">Reference proteome</keyword>
<dbReference type="EMBL" id="AMGV01000001">
    <property type="protein sequence ID" value="KEF63525.1"/>
    <property type="molecule type" value="Genomic_DNA"/>
</dbReference>
<dbReference type="GO" id="GO:0005886">
    <property type="term" value="C:plasma membrane"/>
    <property type="evidence" value="ECO:0007669"/>
    <property type="project" value="TreeGrafter"/>
</dbReference>
<keyword evidence="3" id="KW-0813">Transport</keyword>
<dbReference type="PANTHER" id="PTHR23501">
    <property type="entry name" value="MAJOR FACILITATOR SUPERFAMILY"/>
    <property type="match status" value="1"/>
</dbReference>
<feature type="compositionally biased region" description="Basic and acidic residues" evidence="7">
    <location>
        <begin position="24"/>
        <end position="37"/>
    </location>
</feature>
<name>A0A072Q6H2_9EURO</name>
<dbReference type="Pfam" id="PF06609">
    <property type="entry name" value="TRI12"/>
    <property type="match status" value="1"/>
</dbReference>
<dbReference type="HOGENOM" id="CLU_000960_25_2_1"/>
<accession>A0A072Q6H2</accession>
<protein>
    <recommendedName>
        <fullName evidence="9">Major facilitator superfamily (MFS) profile domain-containing protein</fullName>
    </recommendedName>
</protein>
<gene>
    <name evidence="10" type="ORF">A1O9_01503</name>
</gene>
<feature type="region of interest" description="Disordered" evidence="7">
    <location>
        <begin position="1"/>
        <end position="37"/>
    </location>
</feature>
<feature type="transmembrane region" description="Helical" evidence="8">
    <location>
        <begin position="181"/>
        <end position="204"/>
    </location>
</feature>
<feature type="compositionally biased region" description="Polar residues" evidence="7">
    <location>
        <begin position="592"/>
        <end position="612"/>
    </location>
</feature>
<feature type="transmembrane region" description="Helical" evidence="8">
    <location>
        <begin position="550"/>
        <end position="568"/>
    </location>
</feature>
<dbReference type="Gene3D" id="1.20.1250.20">
    <property type="entry name" value="MFS general substrate transporter like domains"/>
    <property type="match status" value="1"/>
</dbReference>
<dbReference type="GeneID" id="25276449"/>
<evidence type="ECO:0000259" key="9">
    <source>
        <dbReference type="PROSITE" id="PS50850"/>
    </source>
</evidence>
<comment type="caution">
    <text evidence="10">The sequence shown here is derived from an EMBL/GenBank/DDBJ whole genome shotgun (WGS) entry which is preliminary data.</text>
</comment>
<dbReference type="OrthoDB" id="2587356at2759"/>
<dbReference type="AlphaFoldDB" id="A0A072Q6H2"/>
<feature type="transmembrane region" description="Helical" evidence="8">
    <location>
        <begin position="327"/>
        <end position="349"/>
    </location>
</feature>
<evidence type="ECO:0000256" key="5">
    <source>
        <dbReference type="ARBA" id="ARBA00022989"/>
    </source>
</evidence>